<organism evidence="1 2">
    <name type="scientific">Novilysobacter ciconiae</name>
    <dbReference type="NCBI Taxonomy" id="2781022"/>
    <lineage>
        <taxon>Bacteria</taxon>
        <taxon>Pseudomonadati</taxon>
        <taxon>Pseudomonadota</taxon>
        <taxon>Gammaproteobacteria</taxon>
        <taxon>Lysobacterales</taxon>
        <taxon>Lysobacteraceae</taxon>
        <taxon>Novilysobacter</taxon>
    </lineage>
</organism>
<reference evidence="1 2" key="1">
    <citation type="submission" date="2020-10" db="EMBL/GenBank/DDBJ databases">
        <title>complete genome sequencing of Lysobacter sp. H21R20.</title>
        <authorList>
            <person name="Bae J.-W."/>
            <person name="Lee S.-Y."/>
        </authorList>
    </citation>
    <scope>NUCLEOTIDE SEQUENCE [LARGE SCALE GENOMIC DNA]</scope>
    <source>
        <strain evidence="1 2">H21R20</strain>
    </source>
</reference>
<dbReference type="KEGG" id="lcic:INQ41_06935"/>
<dbReference type="RefSeq" id="WP_193983078.1">
    <property type="nucleotide sequence ID" value="NZ_CP063656.1"/>
</dbReference>
<dbReference type="NCBIfam" id="NF041728">
    <property type="entry name" value="BPSL0761_fam"/>
    <property type="match status" value="1"/>
</dbReference>
<protein>
    <submittedName>
        <fullName evidence="1">Uncharacterized protein</fullName>
    </submittedName>
</protein>
<dbReference type="EMBL" id="CP063656">
    <property type="protein sequence ID" value="QOW18466.1"/>
    <property type="molecule type" value="Genomic_DNA"/>
</dbReference>
<evidence type="ECO:0000313" key="2">
    <source>
        <dbReference type="Proteomes" id="UP000594059"/>
    </source>
</evidence>
<name>A0A7S6UDU5_9GAMM</name>
<proteinExistence type="predicted"/>
<dbReference type="Proteomes" id="UP000594059">
    <property type="component" value="Chromosome"/>
</dbReference>
<dbReference type="InterPro" id="IPR049723">
    <property type="entry name" value="BPSL0761-like"/>
</dbReference>
<dbReference type="AlphaFoldDB" id="A0A7S6UDU5"/>
<accession>A0A7S6UDU5</accession>
<gene>
    <name evidence="1" type="ORF">INQ41_06935</name>
</gene>
<sequence length="85" mass="9931">MTTTTELTRHLIQAGCYLKELSVDETLPEHIRQEAERLVRHYPALHVVDLPDGEKAFALEEPWFGADPDPDWQKTYPFKWLARPD</sequence>
<keyword evidence="2" id="KW-1185">Reference proteome</keyword>
<evidence type="ECO:0000313" key="1">
    <source>
        <dbReference type="EMBL" id="QOW18466.1"/>
    </source>
</evidence>